<sequence length="512" mass="59993">MKEQNSNKFNNRPLQISNDEMLENLKNENYKLTKSLNCLKYEVKKLKQKSVASDSQEISQQEINDIKKSLLEINQQCNKMTHSIHCLKYEVKHLKENPQSSIHVNHISERAESHKKPRYMKYEIKKLKEQPLPESQESASEEIQENSYEPMLSYESDLQEIRNSLVETQNINLQLQQDNMKIKNDLKCIKYEIKKLKDTLSQNIMNSNVAVSHEKDVFEIKYSIKCLKYEVKKLKDSYSASVNYDPSQDQNKQQPKHAKYTKYEVKKLKEQPLPESHNYEEEVQERSVQPSSLNDADLQEIKNALLETKKINTQIQQDNNKFKNDIKCIKYELKKMKNAPLLIQNPEDNSDNSKLLNELHAVKIKIHKIKKQIANSNASINNDSEDLQQHISQIDNNVKCLKYEIKRLKKRPISSEAINDSIENQIKCLKYEIKKLKKQPSHNYPTDDKVIQDIKCLKYELKKLKENIKIKSEKPNVNQVFVDLPRSRAVNILFRSLPSSNALPQNDKSDNQ</sequence>
<protein>
    <recommendedName>
        <fullName evidence="5">Lebercilin domain-containing protein</fullName>
    </recommendedName>
</protein>
<dbReference type="Proteomes" id="UP001470230">
    <property type="component" value="Unassembled WGS sequence"/>
</dbReference>
<feature type="region of interest" description="Disordered" evidence="2">
    <location>
        <begin position="269"/>
        <end position="294"/>
    </location>
</feature>
<evidence type="ECO:0000256" key="2">
    <source>
        <dbReference type="SAM" id="MobiDB-lite"/>
    </source>
</evidence>
<organism evidence="3 4">
    <name type="scientific">Tritrichomonas musculus</name>
    <dbReference type="NCBI Taxonomy" id="1915356"/>
    <lineage>
        <taxon>Eukaryota</taxon>
        <taxon>Metamonada</taxon>
        <taxon>Parabasalia</taxon>
        <taxon>Tritrichomonadida</taxon>
        <taxon>Tritrichomonadidae</taxon>
        <taxon>Tritrichomonas</taxon>
    </lineage>
</organism>
<feature type="compositionally biased region" description="Basic and acidic residues" evidence="2">
    <location>
        <begin position="269"/>
        <end position="280"/>
    </location>
</feature>
<feature type="coiled-coil region" evidence="1">
    <location>
        <begin position="391"/>
        <end position="474"/>
    </location>
</feature>
<evidence type="ECO:0000313" key="3">
    <source>
        <dbReference type="EMBL" id="KAK8841109.1"/>
    </source>
</evidence>
<keyword evidence="4" id="KW-1185">Reference proteome</keyword>
<evidence type="ECO:0000256" key="1">
    <source>
        <dbReference type="SAM" id="Coils"/>
    </source>
</evidence>
<keyword evidence="1" id="KW-0175">Coiled coil</keyword>
<evidence type="ECO:0008006" key="5">
    <source>
        <dbReference type="Google" id="ProtNLM"/>
    </source>
</evidence>
<dbReference type="EMBL" id="JAPFFF010000042">
    <property type="protein sequence ID" value="KAK8841109.1"/>
    <property type="molecule type" value="Genomic_DNA"/>
</dbReference>
<comment type="caution">
    <text evidence="3">The sequence shown here is derived from an EMBL/GenBank/DDBJ whole genome shotgun (WGS) entry which is preliminary data.</text>
</comment>
<evidence type="ECO:0000313" key="4">
    <source>
        <dbReference type="Proteomes" id="UP001470230"/>
    </source>
</evidence>
<reference evidence="3 4" key="1">
    <citation type="submission" date="2024-04" db="EMBL/GenBank/DDBJ databases">
        <title>Tritrichomonas musculus Genome.</title>
        <authorList>
            <person name="Alves-Ferreira E."/>
            <person name="Grigg M."/>
            <person name="Lorenzi H."/>
            <person name="Galac M."/>
        </authorList>
    </citation>
    <scope>NUCLEOTIDE SEQUENCE [LARGE SCALE GENOMIC DNA]</scope>
    <source>
        <strain evidence="3 4">EAF2021</strain>
    </source>
</reference>
<accession>A0ABR2H4E8</accession>
<name>A0ABR2H4E8_9EUKA</name>
<proteinExistence type="predicted"/>
<gene>
    <name evidence="3" type="ORF">M9Y10_027309</name>
</gene>